<reference evidence="5" key="1">
    <citation type="journal article" date="2016" name="Nature">
        <title>The genome of the seagrass Zostera marina reveals angiosperm adaptation to the sea.</title>
        <authorList>
            <person name="Olsen J.L."/>
            <person name="Rouze P."/>
            <person name="Verhelst B."/>
            <person name="Lin Y.-C."/>
            <person name="Bayer T."/>
            <person name="Collen J."/>
            <person name="Dattolo E."/>
            <person name="De Paoli E."/>
            <person name="Dittami S."/>
            <person name="Maumus F."/>
            <person name="Michel G."/>
            <person name="Kersting A."/>
            <person name="Lauritano C."/>
            <person name="Lohaus R."/>
            <person name="Toepel M."/>
            <person name="Tonon T."/>
            <person name="Vanneste K."/>
            <person name="Amirebrahimi M."/>
            <person name="Brakel J."/>
            <person name="Bostroem C."/>
            <person name="Chovatia M."/>
            <person name="Grimwood J."/>
            <person name="Jenkins J.W."/>
            <person name="Jueterbock A."/>
            <person name="Mraz A."/>
            <person name="Stam W.T."/>
            <person name="Tice H."/>
            <person name="Bornberg-Bauer E."/>
            <person name="Green P.J."/>
            <person name="Pearson G.A."/>
            <person name="Procaccini G."/>
            <person name="Duarte C.M."/>
            <person name="Schmutz J."/>
            <person name="Reusch T.B.H."/>
            <person name="Van de Peer Y."/>
        </authorList>
    </citation>
    <scope>NUCLEOTIDE SEQUENCE [LARGE SCALE GENOMIC DNA]</scope>
    <source>
        <strain evidence="5">cv. Finnish</strain>
    </source>
</reference>
<evidence type="ECO:0000259" key="3">
    <source>
        <dbReference type="Pfam" id="PF08458"/>
    </source>
</evidence>
<dbReference type="AlphaFoldDB" id="A0A0K9P4D0"/>
<dbReference type="PANTHER" id="PTHR31351:SF30">
    <property type="entry name" value="VAN3-BINDING PROTEIN-LIKE"/>
    <property type="match status" value="1"/>
</dbReference>
<dbReference type="GO" id="GO:0009734">
    <property type="term" value="P:auxin-activated signaling pathway"/>
    <property type="evidence" value="ECO:0000318"/>
    <property type="project" value="GO_Central"/>
</dbReference>
<dbReference type="Pfam" id="PF05703">
    <property type="entry name" value="Auxin_canalis"/>
    <property type="match status" value="1"/>
</dbReference>
<proteinExistence type="predicted"/>
<dbReference type="GO" id="GO:0010087">
    <property type="term" value="P:phloem or xylem histogenesis"/>
    <property type="evidence" value="ECO:0000318"/>
    <property type="project" value="GO_Central"/>
</dbReference>
<dbReference type="EMBL" id="LFYR01001279">
    <property type="protein sequence ID" value="KMZ63082.1"/>
    <property type="molecule type" value="Genomic_DNA"/>
</dbReference>
<accession>A0A0K9P4D0</accession>
<sequence>MKKSSKGMKFGRSSVISSCHFSFFNTPKPPFQAMEFLSRSWSPSSSDFFQILSSPSTSSPFPSPLSSLSDTDDEEGDWTVSAGNSSRRAKRKNTVCMHGLNLDLKTWLGVSLGVGDFMSEFSRGISNKQKRERSRRHSALSVTQLAAAVAGVMGNMQMGEAVASASALVATVCAETAESSGVDRIHITSAMNMGFDIPFASAPTKTACSVEQQEILARGTQLLVLNSSRKAHKMEVSVHIKRSIRLVLRLGKKFLLGAITRHKEHEIVHMKEEDEEDMIGDGSFVMKVGTAGGGAFNILFDNRTQCNAWKSFISEFLFSQTLNSGSPA</sequence>
<name>A0A0K9P4D0_ZOSMR</name>
<dbReference type="InterPro" id="IPR008546">
    <property type="entry name" value="VAN3-bd-like_auxin_canal"/>
</dbReference>
<organism evidence="4 5">
    <name type="scientific">Zostera marina</name>
    <name type="common">Eelgrass</name>
    <dbReference type="NCBI Taxonomy" id="29655"/>
    <lineage>
        <taxon>Eukaryota</taxon>
        <taxon>Viridiplantae</taxon>
        <taxon>Streptophyta</taxon>
        <taxon>Embryophyta</taxon>
        <taxon>Tracheophyta</taxon>
        <taxon>Spermatophyta</taxon>
        <taxon>Magnoliopsida</taxon>
        <taxon>Liliopsida</taxon>
        <taxon>Zosteraceae</taxon>
        <taxon>Zostera</taxon>
    </lineage>
</organism>
<evidence type="ECO:0008006" key="6">
    <source>
        <dbReference type="Google" id="ProtNLM"/>
    </source>
</evidence>
<dbReference type="InterPro" id="IPR040269">
    <property type="entry name" value="VAB"/>
</dbReference>
<protein>
    <recommendedName>
        <fullName evidence="6">VAN3-binding protein-like auxin canalisation domain-containing protein</fullName>
    </recommendedName>
</protein>
<dbReference type="GO" id="GO:0010305">
    <property type="term" value="P:leaf vascular tissue pattern formation"/>
    <property type="evidence" value="ECO:0000318"/>
    <property type="project" value="GO_Central"/>
</dbReference>
<comment type="caution">
    <text evidence="4">The sequence shown here is derived from an EMBL/GenBank/DDBJ whole genome shotgun (WGS) entry which is preliminary data.</text>
</comment>
<dbReference type="Pfam" id="PF08458">
    <property type="entry name" value="PH_2"/>
    <property type="match status" value="1"/>
</dbReference>
<feature type="domain" description="Pleckstrin-like plant" evidence="3">
    <location>
        <begin position="222"/>
        <end position="318"/>
    </location>
</feature>
<keyword evidence="5" id="KW-1185">Reference proteome</keyword>
<dbReference type="PANTHER" id="PTHR31351">
    <property type="entry name" value="EXPRESSED PROTEIN"/>
    <property type="match status" value="1"/>
</dbReference>
<evidence type="ECO:0000313" key="5">
    <source>
        <dbReference type="Proteomes" id="UP000036987"/>
    </source>
</evidence>
<feature type="region of interest" description="Disordered" evidence="1">
    <location>
        <begin position="55"/>
        <end position="85"/>
    </location>
</feature>
<dbReference type="InterPro" id="IPR013666">
    <property type="entry name" value="PH_pln"/>
</dbReference>
<feature type="compositionally biased region" description="Low complexity" evidence="1">
    <location>
        <begin position="55"/>
        <end position="69"/>
    </location>
</feature>
<evidence type="ECO:0000259" key="2">
    <source>
        <dbReference type="Pfam" id="PF05703"/>
    </source>
</evidence>
<dbReference type="OrthoDB" id="684573at2759"/>
<evidence type="ECO:0000256" key="1">
    <source>
        <dbReference type="SAM" id="MobiDB-lite"/>
    </source>
</evidence>
<feature type="domain" description="VAN3-binding protein-like auxin canalisation" evidence="2">
    <location>
        <begin position="126"/>
        <end position="192"/>
    </location>
</feature>
<evidence type="ECO:0000313" key="4">
    <source>
        <dbReference type="EMBL" id="KMZ63082.1"/>
    </source>
</evidence>
<dbReference type="Proteomes" id="UP000036987">
    <property type="component" value="Unassembled WGS sequence"/>
</dbReference>
<gene>
    <name evidence="4" type="ORF">ZOSMA_42G01210</name>
</gene>